<dbReference type="PROSITE" id="PS51233">
    <property type="entry name" value="VWFD"/>
    <property type="match status" value="1"/>
</dbReference>
<dbReference type="Proteomes" id="UP000694865">
    <property type="component" value="Unplaced"/>
</dbReference>
<keyword evidence="3" id="KW-1185">Reference proteome</keyword>
<evidence type="ECO:0000313" key="3">
    <source>
        <dbReference type="Proteomes" id="UP000694865"/>
    </source>
</evidence>
<dbReference type="RefSeq" id="XP_006815680.1">
    <property type="nucleotide sequence ID" value="XM_006815617.1"/>
</dbReference>
<sequence>MCNQIDSVLRRRNTGENCNEVGGICQARCDTGNTIGRVAIYSLLCNEGDVCCLTEDYMCSENIFGAFCSVECDDSMNSIHDPTLCSGFPETYFCCKPPYVRGIGVYAPDPVEDENGELDVPRLKAKDVPPPEEREAIGPNDGDEPPPDGFILSGETYGGIEVPDFPISGNVQASPGEFGDPLITTLDGLQYKFLGRPCNYILMQRTKEPPFRVVSHHTEATQFGQPATILTRTYIYYQDVMLELLEGNRMRVDGSNVTEFISTNATTFGNGGIEIKWNNKNKDFVTLYFGPGEFSVIWNGLLGHVIVETDLTDISGLIGNNNGVMSDDLHYTGDDGKEVWLDETSSTEEMNKFGEHWLDSC</sequence>
<feature type="region of interest" description="Disordered" evidence="1">
    <location>
        <begin position="113"/>
        <end position="146"/>
    </location>
</feature>
<evidence type="ECO:0000259" key="2">
    <source>
        <dbReference type="PROSITE" id="PS51233"/>
    </source>
</evidence>
<protein>
    <submittedName>
        <fullName evidence="4">Uncharacterized protein LOC102804475</fullName>
    </submittedName>
</protein>
<dbReference type="Pfam" id="PF00094">
    <property type="entry name" value="VWD"/>
    <property type="match status" value="1"/>
</dbReference>
<gene>
    <name evidence="4" type="primary">LOC102804475</name>
</gene>
<dbReference type="SMART" id="SM00216">
    <property type="entry name" value="VWD"/>
    <property type="match status" value="1"/>
</dbReference>
<name>A0ABM0M6N9_SACKO</name>
<feature type="domain" description="VWFD" evidence="2">
    <location>
        <begin position="173"/>
        <end position="361"/>
    </location>
</feature>
<feature type="compositionally biased region" description="Basic and acidic residues" evidence="1">
    <location>
        <begin position="119"/>
        <end position="136"/>
    </location>
</feature>
<accession>A0ABM0M6N9</accession>
<reference evidence="4" key="1">
    <citation type="submission" date="2025-08" db="UniProtKB">
        <authorList>
            <consortium name="RefSeq"/>
        </authorList>
    </citation>
    <scope>IDENTIFICATION</scope>
    <source>
        <tissue evidence="4">Testes</tissue>
    </source>
</reference>
<evidence type="ECO:0000256" key="1">
    <source>
        <dbReference type="SAM" id="MobiDB-lite"/>
    </source>
</evidence>
<proteinExistence type="predicted"/>
<dbReference type="GeneID" id="102804475"/>
<organism evidence="3 4">
    <name type="scientific">Saccoglossus kowalevskii</name>
    <name type="common">Acorn worm</name>
    <dbReference type="NCBI Taxonomy" id="10224"/>
    <lineage>
        <taxon>Eukaryota</taxon>
        <taxon>Metazoa</taxon>
        <taxon>Hemichordata</taxon>
        <taxon>Enteropneusta</taxon>
        <taxon>Harrimaniidae</taxon>
        <taxon>Saccoglossus</taxon>
    </lineage>
</organism>
<dbReference type="InterPro" id="IPR001846">
    <property type="entry name" value="VWF_type-D"/>
</dbReference>
<evidence type="ECO:0000313" key="4">
    <source>
        <dbReference type="RefSeq" id="XP_006815680.1"/>
    </source>
</evidence>